<feature type="chain" id="PRO_5042543351" evidence="1">
    <location>
        <begin position="22"/>
        <end position="183"/>
    </location>
</feature>
<gene>
    <name evidence="3" type="primary">LOC108863660</name>
</gene>
<protein>
    <submittedName>
        <fullName evidence="3">Uncharacterized protein LOC108863660</fullName>
    </submittedName>
</protein>
<sequence length="183" mass="21386">MAAAKWILSVLLFHYIGNTTGAIVKEDATTYYLEDCKTPILIKLHKDQPNNIVKLRLFDTFPTQPSKECRTGIYAYVDEFYTAWLNRSLSQHLSNYKVFVTLEDLNWPSDRCDQIFCLVEDAQRNGSTMCNELADNVFSYRFDMNYRRFLPLHKDYHLYMSVAVAYLPYTPNALNRLKINNDA</sequence>
<name>A0AAJ7L6W4_9ACAR</name>
<evidence type="ECO:0000256" key="1">
    <source>
        <dbReference type="SAM" id="SignalP"/>
    </source>
</evidence>
<reference evidence="3" key="1">
    <citation type="submission" date="2025-08" db="UniProtKB">
        <authorList>
            <consortium name="RefSeq"/>
        </authorList>
    </citation>
    <scope>IDENTIFICATION</scope>
</reference>
<keyword evidence="2" id="KW-1185">Reference proteome</keyword>
<keyword evidence="1" id="KW-0732">Signal</keyword>
<dbReference type="AlphaFoldDB" id="A0AAJ7L6W4"/>
<evidence type="ECO:0000313" key="2">
    <source>
        <dbReference type="Proteomes" id="UP000694867"/>
    </source>
</evidence>
<dbReference type="RefSeq" id="XP_018495740.1">
    <property type="nucleotide sequence ID" value="XM_018640224.1"/>
</dbReference>
<organism evidence="2 3">
    <name type="scientific">Galendromus occidentalis</name>
    <name type="common">western predatory mite</name>
    <dbReference type="NCBI Taxonomy" id="34638"/>
    <lineage>
        <taxon>Eukaryota</taxon>
        <taxon>Metazoa</taxon>
        <taxon>Ecdysozoa</taxon>
        <taxon>Arthropoda</taxon>
        <taxon>Chelicerata</taxon>
        <taxon>Arachnida</taxon>
        <taxon>Acari</taxon>
        <taxon>Parasitiformes</taxon>
        <taxon>Mesostigmata</taxon>
        <taxon>Gamasina</taxon>
        <taxon>Phytoseioidea</taxon>
        <taxon>Phytoseiidae</taxon>
        <taxon>Typhlodrominae</taxon>
        <taxon>Galendromus</taxon>
    </lineage>
</organism>
<evidence type="ECO:0000313" key="3">
    <source>
        <dbReference type="RefSeq" id="XP_018495740.1"/>
    </source>
</evidence>
<accession>A0AAJ7L6W4</accession>
<dbReference type="KEGG" id="goe:108863660"/>
<dbReference type="Proteomes" id="UP000694867">
    <property type="component" value="Unplaced"/>
</dbReference>
<proteinExistence type="predicted"/>
<feature type="signal peptide" evidence="1">
    <location>
        <begin position="1"/>
        <end position="21"/>
    </location>
</feature>
<dbReference type="GeneID" id="108863660"/>